<keyword evidence="2" id="KW-0472">Membrane</keyword>
<evidence type="ECO:0000313" key="4">
    <source>
        <dbReference type="Proteomes" id="UP001596990"/>
    </source>
</evidence>
<dbReference type="Proteomes" id="UP001596990">
    <property type="component" value="Unassembled WGS sequence"/>
</dbReference>
<evidence type="ECO:0000256" key="1">
    <source>
        <dbReference type="SAM" id="MobiDB-lite"/>
    </source>
</evidence>
<organism evidence="3 4">
    <name type="scientific">Thalassobacillus hwangdonensis</name>
    <dbReference type="NCBI Taxonomy" id="546108"/>
    <lineage>
        <taxon>Bacteria</taxon>
        <taxon>Bacillati</taxon>
        <taxon>Bacillota</taxon>
        <taxon>Bacilli</taxon>
        <taxon>Bacillales</taxon>
        <taxon>Bacillaceae</taxon>
        <taxon>Thalassobacillus</taxon>
    </lineage>
</organism>
<feature type="compositionally biased region" description="Polar residues" evidence="1">
    <location>
        <begin position="80"/>
        <end position="92"/>
    </location>
</feature>
<keyword evidence="2" id="KW-0812">Transmembrane</keyword>
<keyword evidence="2" id="KW-1133">Transmembrane helix</keyword>
<reference evidence="4" key="1">
    <citation type="journal article" date="2019" name="Int. J. Syst. Evol. Microbiol.">
        <title>The Global Catalogue of Microorganisms (GCM) 10K type strain sequencing project: providing services to taxonomists for standard genome sequencing and annotation.</title>
        <authorList>
            <consortium name="The Broad Institute Genomics Platform"/>
            <consortium name="The Broad Institute Genome Sequencing Center for Infectious Disease"/>
            <person name="Wu L."/>
            <person name="Ma J."/>
        </authorList>
    </citation>
    <scope>NUCLEOTIDE SEQUENCE [LARGE SCALE GENOMIC DNA]</scope>
    <source>
        <strain evidence="4">CCUG 56607</strain>
    </source>
</reference>
<keyword evidence="4" id="KW-1185">Reference proteome</keyword>
<sequence length="379" mass="41468">MKRNSYNDEKLEKLLGELPRVQDRLSKEELHQKISPQLNENKVKKERAWLVPVGSLVAVVLLMVMVIPILQQGSGGMDSASESGDQADSSAEMNEASMEDSGSATKDDAAKYGSESVEESALALRSHLFFQEEAAVSTVIHSAFLGEGKNTVPVSFIMPKETSTIEGLNSVGAFNVPGLGKYLLEGVSFKTVDQGGTIEVSFPEQSDTPVWMDEVLIQMIRSNFSDTKAITFTDHYGGSLPISTEKAQSKFVYKVFQTEPDQLSYFVPVETEASSLEDAVRDMKRGEQSPNIAAPIRENVQMNAIRQEDQTLIVQFGGQLEPNQDTLVMIEAILATAKSYGVSEVLYENTGLESINGLDLTKPVPVPAAINPLYGYDDR</sequence>
<dbReference type="RefSeq" id="WP_386057099.1">
    <property type="nucleotide sequence ID" value="NZ_JBHTKL010000001.1"/>
</dbReference>
<accession>A0ABW3KXZ8</accession>
<gene>
    <name evidence="3" type="ORF">ACFQ2J_04875</name>
</gene>
<proteinExistence type="predicted"/>
<feature type="region of interest" description="Disordered" evidence="1">
    <location>
        <begin position="74"/>
        <end position="112"/>
    </location>
</feature>
<comment type="caution">
    <text evidence="3">The sequence shown here is derived from an EMBL/GenBank/DDBJ whole genome shotgun (WGS) entry which is preliminary data.</text>
</comment>
<evidence type="ECO:0008006" key="5">
    <source>
        <dbReference type="Google" id="ProtNLM"/>
    </source>
</evidence>
<evidence type="ECO:0000313" key="3">
    <source>
        <dbReference type="EMBL" id="MFD1018530.1"/>
    </source>
</evidence>
<feature type="transmembrane region" description="Helical" evidence="2">
    <location>
        <begin position="48"/>
        <end position="70"/>
    </location>
</feature>
<dbReference type="EMBL" id="JBHTKL010000001">
    <property type="protein sequence ID" value="MFD1018530.1"/>
    <property type="molecule type" value="Genomic_DNA"/>
</dbReference>
<evidence type="ECO:0000256" key="2">
    <source>
        <dbReference type="SAM" id="Phobius"/>
    </source>
</evidence>
<protein>
    <recommendedName>
        <fullName evidence="5">Negative regulator of sigma-X activity</fullName>
    </recommendedName>
</protein>
<name>A0ABW3KXZ8_9BACI</name>